<protein>
    <submittedName>
        <fullName evidence="3">Hydrolase</fullName>
    </submittedName>
</protein>
<dbReference type="InterPro" id="IPR036380">
    <property type="entry name" value="Isochorismatase-like_sf"/>
</dbReference>
<dbReference type="PANTHER" id="PTHR43540:SF7">
    <property type="entry name" value="ISOCHORISMATASE FAMILY PROTEIN YECD"/>
    <property type="match status" value="1"/>
</dbReference>
<accession>A0A3A9WHF6</accession>
<feature type="domain" description="Isochorismatase-like" evidence="2">
    <location>
        <begin position="10"/>
        <end position="184"/>
    </location>
</feature>
<dbReference type="Gene3D" id="3.40.50.850">
    <property type="entry name" value="Isochorismatase-like"/>
    <property type="match status" value="1"/>
</dbReference>
<dbReference type="Proteomes" id="UP000268652">
    <property type="component" value="Unassembled WGS sequence"/>
</dbReference>
<dbReference type="InterPro" id="IPR050272">
    <property type="entry name" value="Isochorismatase-like_hydrls"/>
</dbReference>
<dbReference type="CDD" id="cd00431">
    <property type="entry name" value="cysteine_hydrolases"/>
    <property type="match status" value="1"/>
</dbReference>
<dbReference type="Proteomes" id="UP000275024">
    <property type="component" value="Unassembled WGS sequence"/>
</dbReference>
<evidence type="ECO:0000313" key="5">
    <source>
        <dbReference type="Proteomes" id="UP000268652"/>
    </source>
</evidence>
<dbReference type="AlphaFoldDB" id="A0A3A9WHF6"/>
<evidence type="ECO:0000313" key="6">
    <source>
        <dbReference type="Proteomes" id="UP000275024"/>
    </source>
</evidence>
<dbReference type="Pfam" id="PF00857">
    <property type="entry name" value="Isochorismatase"/>
    <property type="match status" value="1"/>
</dbReference>
<dbReference type="EMBL" id="RBDX01000001">
    <property type="protein sequence ID" value="RKN12458.1"/>
    <property type="molecule type" value="Genomic_DNA"/>
</dbReference>
<dbReference type="NCBIfam" id="NF008517">
    <property type="entry name" value="PRK11440.1"/>
    <property type="match status" value="1"/>
</dbReference>
<dbReference type="EMBL" id="RBDY01000001">
    <property type="protein sequence ID" value="RKN27774.1"/>
    <property type="molecule type" value="Genomic_DNA"/>
</dbReference>
<dbReference type="SUPFAM" id="SSF52499">
    <property type="entry name" value="Isochorismatase-like hydrolases"/>
    <property type="match status" value="1"/>
</dbReference>
<dbReference type="PANTHER" id="PTHR43540">
    <property type="entry name" value="PEROXYUREIDOACRYLATE/UREIDOACRYLATE AMIDOHYDROLASE-RELATED"/>
    <property type="match status" value="1"/>
</dbReference>
<keyword evidence="1 3" id="KW-0378">Hydrolase</keyword>
<name>A0A3A9WHF6_9ACTN</name>
<dbReference type="GO" id="GO:0016787">
    <property type="term" value="F:hydrolase activity"/>
    <property type="evidence" value="ECO:0007669"/>
    <property type="project" value="UniProtKB-KW"/>
</dbReference>
<dbReference type="RefSeq" id="WP_120695134.1">
    <property type="nucleotide sequence ID" value="NZ_RBDX01000001.1"/>
</dbReference>
<organism evidence="3 6">
    <name type="scientific">Streptomyces radicis</name>
    <dbReference type="NCBI Taxonomy" id="1750517"/>
    <lineage>
        <taxon>Bacteria</taxon>
        <taxon>Bacillati</taxon>
        <taxon>Actinomycetota</taxon>
        <taxon>Actinomycetes</taxon>
        <taxon>Kitasatosporales</taxon>
        <taxon>Streptomycetaceae</taxon>
        <taxon>Streptomyces</taxon>
    </lineage>
</organism>
<evidence type="ECO:0000313" key="3">
    <source>
        <dbReference type="EMBL" id="RKN12458.1"/>
    </source>
</evidence>
<reference evidence="5 6" key="1">
    <citation type="submission" date="2018-09" db="EMBL/GenBank/DDBJ databases">
        <title>Streptomyces sp. nov. DS1-2, an endophytic actinomycete isolated from roots of Dendrobium scabrilingue.</title>
        <authorList>
            <person name="Kuncharoen N."/>
            <person name="Kudo T."/>
            <person name="Ohkuma M."/>
            <person name="Yuki M."/>
            <person name="Tanasupawat S."/>
        </authorList>
    </citation>
    <scope>NUCLEOTIDE SEQUENCE [LARGE SCALE GENOMIC DNA]</scope>
    <source>
        <strain evidence="3 6">AZ1-7</strain>
        <strain evidence="4 5">DS1-2</strain>
    </source>
</reference>
<dbReference type="OrthoDB" id="3174612at2"/>
<dbReference type="InterPro" id="IPR000868">
    <property type="entry name" value="Isochorismatase-like_dom"/>
</dbReference>
<evidence type="ECO:0000313" key="4">
    <source>
        <dbReference type="EMBL" id="RKN27774.1"/>
    </source>
</evidence>
<evidence type="ECO:0000256" key="1">
    <source>
        <dbReference type="ARBA" id="ARBA00022801"/>
    </source>
</evidence>
<gene>
    <name evidence="4" type="ORF">D7318_02530</name>
    <name evidence="3" type="ORF">D7319_00360</name>
</gene>
<keyword evidence="5" id="KW-1185">Reference proteome</keyword>
<sequence length="194" mass="20673">MAVTALDPKTALVAIDLQNSVLAASGAPHTTADILARTVRLADAFRDRGLPVVLVRLTFAPDGGDAVPGRTDLPRHAATRPEGWDRIVDALAGQPEDIVVAKRNWSAFHGTDLELQLRRRGITQIVLTGAATTMGVESTARTAHEHGYHVTVATDAVTDLDADAHHNSVAKVFPRIAETGTTEEILDLLAKTHS</sequence>
<proteinExistence type="predicted"/>
<evidence type="ECO:0000259" key="2">
    <source>
        <dbReference type="Pfam" id="PF00857"/>
    </source>
</evidence>
<comment type="caution">
    <text evidence="3">The sequence shown here is derived from an EMBL/GenBank/DDBJ whole genome shotgun (WGS) entry which is preliminary data.</text>
</comment>